<dbReference type="EMBL" id="GGEC01055402">
    <property type="protein sequence ID" value="MBX35886.1"/>
    <property type="molecule type" value="Transcribed_RNA"/>
</dbReference>
<dbReference type="AlphaFoldDB" id="A0A2P2N0B5"/>
<organism evidence="1">
    <name type="scientific">Rhizophora mucronata</name>
    <name type="common">Asiatic mangrove</name>
    <dbReference type="NCBI Taxonomy" id="61149"/>
    <lineage>
        <taxon>Eukaryota</taxon>
        <taxon>Viridiplantae</taxon>
        <taxon>Streptophyta</taxon>
        <taxon>Embryophyta</taxon>
        <taxon>Tracheophyta</taxon>
        <taxon>Spermatophyta</taxon>
        <taxon>Magnoliopsida</taxon>
        <taxon>eudicotyledons</taxon>
        <taxon>Gunneridae</taxon>
        <taxon>Pentapetalae</taxon>
        <taxon>rosids</taxon>
        <taxon>fabids</taxon>
        <taxon>Malpighiales</taxon>
        <taxon>Rhizophoraceae</taxon>
        <taxon>Rhizophora</taxon>
    </lineage>
</organism>
<proteinExistence type="predicted"/>
<evidence type="ECO:0000313" key="1">
    <source>
        <dbReference type="EMBL" id="MBX35886.1"/>
    </source>
</evidence>
<name>A0A2P2N0B5_RHIMU</name>
<accession>A0A2P2N0B5</accession>
<protein>
    <submittedName>
        <fullName evidence="1">Uncharacterized protein</fullName>
    </submittedName>
</protein>
<reference evidence="1" key="1">
    <citation type="submission" date="2018-02" db="EMBL/GenBank/DDBJ databases">
        <title>Rhizophora mucronata_Transcriptome.</title>
        <authorList>
            <person name="Meera S.P."/>
            <person name="Sreeshan A."/>
            <person name="Augustine A."/>
        </authorList>
    </citation>
    <scope>NUCLEOTIDE SEQUENCE</scope>
    <source>
        <tissue evidence="1">Leaf</tissue>
    </source>
</reference>
<sequence length="45" mass="5486">MNIRDIMVCKQQTLHMSATTQHWINHLQFLHSNYTCTERHPFMEI</sequence>